<reference evidence="2" key="1">
    <citation type="submission" date="2020-07" db="EMBL/GenBank/DDBJ databases">
        <title>Genome sequence and genetic diversity analysis of an under-domesticated orphan crop, white fonio (Digitaria exilis).</title>
        <authorList>
            <person name="Bennetzen J.L."/>
            <person name="Chen S."/>
            <person name="Ma X."/>
            <person name="Wang X."/>
            <person name="Yssel A.E.J."/>
            <person name="Chaluvadi S.R."/>
            <person name="Johnson M."/>
            <person name="Gangashetty P."/>
            <person name="Hamidou F."/>
            <person name="Sanogo M.D."/>
            <person name="Zwaenepoel A."/>
            <person name="Wallace J."/>
            <person name="Van De Peer Y."/>
            <person name="Van Deynze A."/>
        </authorList>
    </citation>
    <scope>NUCLEOTIDE SEQUENCE</scope>
    <source>
        <tissue evidence="2">Leaves</tissue>
    </source>
</reference>
<dbReference type="EMBL" id="JACEFO010000160">
    <property type="protein sequence ID" value="KAF8779668.1"/>
    <property type="molecule type" value="Genomic_DNA"/>
</dbReference>
<dbReference type="InterPro" id="IPR027417">
    <property type="entry name" value="P-loop_NTPase"/>
</dbReference>
<gene>
    <name evidence="2" type="ORF">HU200_002418</name>
</gene>
<proteinExistence type="predicted"/>
<dbReference type="Proteomes" id="UP000636709">
    <property type="component" value="Unassembled WGS sequence"/>
</dbReference>
<comment type="caution">
    <text evidence="2">The sequence shown here is derived from an EMBL/GenBank/DDBJ whole genome shotgun (WGS) entry which is preliminary data.</text>
</comment>
<evidence type="ECO:0008006" key="4">
    <source>
        <dbReference type="Google" id="ProtNLM"/>
    </source>
</evidence>
<accession>A0A835FVL6</accession>
<organism evidence="2 3">
    <name type="scientific">Digitaria exilis</name>
    <dbReference type="NCBI Taxonomy" id="1010633"/>
    <lineage>
        <taxon>Eukaryota</taxon>
        <taxon>Viridiplantae</taxon>
        <taxon>Streptophyta</taxon>
        <taxon>Embryophyta</taxon>
        <taxon>Tracheophyta</taxon>
        <taxon>Spermatophyta</taxon>
        <taxon>Magnoliopsida</taxon>
        <taxon>Liliopsida</taxon>
        <taxon>Poales</taxon>
        <taxon>Poaceae</taxon>
        <taxon>PACMAD clade</taxon>
        <taxon>Panicoideae</taxon>
        <taxon>Panicodae</taxon>
        <taxon>Paniceae</taxon>
        <taxon>Anthephorinae</taxon>
        <taxon>Digitaria</taxon>
    </lineage>
</organism>
<name>A0A835FVL6_9POAL</name>
<dbReference type="AlphaFoldDB" id="A0A835FVL6"/>
<feature type="region of interest" description="Disordered" evidence="1">
    <location>
        <begin position="411"/>
        <end position="435"/>
    </location>
</feature>
<evidence type="ECO:0000256" key="1">
    <source>
        <dbReference type="SAM" id="MobiDB-lite"/>
    </source>
</evidence>
<evidence type="ECO:0000313" key="3">
    <source>
        <dbReference type="Proteomes" id="UP000636709"/>
    </source>
</evidence>
<dbReference type="PANTHER" id="PTHR33377:SF79">
    <property type="entry name" value="RX N-TERMINAL DOMAIN-CONTAINING PROTEIN"/>
    <property type="match status" value="1"/>
</dbReference>
<sequence length="435" mass="49432">MEAALSAISGEILSRLISIIIKKYTKRSCLEEKLEKLQHLLLRVHTVVEEAGGRYITNSKMLVQHRMLVDGMYKGYHVLNTFRLKPFEEGPPQKQVTTSSALSAPLKRTCEAPMKTTAMSFKELQASLEYLDILVSNMTEFVILLGGCKQMHKRPYDTYIYIENFMFSRLVEKQEFINTLLQDNSPVGSPAVIPVIDVDDSEWVKFYSAISHMGASGSKVIITSRFQKVSRFGTVKPILLKSLSDAEFSYLFKALTFGGTDPENHPQLESIAMELAMDINGLLLLANMFAELLWKNQSVQFWFHILKTLRKSLGRNFSMYREHPKQLLQNDRPTDITMLVSPSYAPLRLMPSYDDSSLCRTKLSKVKLGDLVQGSTTILLKEEFQITVWESRIPPFAKFVANCIVDRHPCTSSDNKKHKSTHIQQSKVKSGYLAN</sequence>
<keyword evidence="3" id="KW-1185">Reference proteome</keyword>
<dbReference type="GO" id="GO:0043531">
    <property type="term" value="F:ADP binding"/>
    <property type="evidence" value="ECO:0007669"/>
    <property type="project" value="InterPro"/>
</dbReference>
<protein>
    <recommendedName>
        <fullName evidence="4">Rx N-terminal domain-containing protein</fullName>
    </recommendedName>
</protein>
<dbReference type="SUPFAM" id="SSF52540">
    <property type="entry name" value="P-loop containing nucleoside triphosphate hydrolases"/>
    <property type="match status" value="1"/>
</dbReference>
<dbReference type="PANTHER" id="PTHR33377">
    <property type="entry name" value="OS10G0134700 PROTEIN-RELATED"/>
    <property type="match status" value="1"/>
</dbReference>
<dbReference type="OrthoDB" id="690094at2759"/>
<evidence type="ECO:0000313" key="2">
    <source>
        <dbReference type="EMBL" id="KAF8779668.1"/>
    </source>
</evidence>